<feature type="region of interest" description="Disordered" evidence="4">
    <location>
        <begin position="253"/>
        <end position="273"/>
    </location>
</feature>
<dbReference type="InterPro" id="IPR040442">
    <property type="entry name" value="Pyrv_kinase-like_dom_sf"/>
</dbReference>
<name>A0A1E7JP93_9ACTN</name>
<feature type="compositionally biased region" description="Low complexity" evidence="4">
    <location>
        <begin position="259"/>
        <end position="273"/>
    </location>
</feature>
<dbReference type="GO" id="GO:0046872">
    <property type="term" value="F:metal ion binding"/>
    <property type="evidence" value="ECO:0007669"/>
    <property type="project" value="UniProtKB-KW"/>
</dbReference>
<evidence type="ECO:0000313" key="7">
    <source>
        <dbReference type="Proteomes" id="UP000176087"/>
    </source>
</evidence>
<dbReference type="SUPFAM" id="SSF51621">
    <property type="entry name" value="Phosphoenolpyruvate/pyruvate domain"/>
    <property type="match status" value="1"/>
</dbReference>
<reference evidence="6 7" key="1">
    <citation type="journal article" date="2016" name="Front. Microbiol.">
        <title>Comparative Genomics Analysis of Streptomyces Species Reveals Their Adaptation to the Marine Environment and Their Diversity at the Genomic Level.</title>
        <authorList>
            <person name="Tian X."/>
            <person name="Zhang Z."/>
            <person name="Yang T."/>
            <person name="Chen M."/>
            <person name="Li J."/>
            <person name="Chen F."/>
            <person name="Yang J."/>
            <person name="Li W."/>
            <person name="Zhang B."/>
            <person name="Zhang Z."/>
            <person name="Wu J."/>
            <person name="Zhang C."/>
            <person name="Long L."/>
            <person name="Xiao J."/>
        </authorList>
    </citation>
    <scope>NUCLEOTIDE SEQUENCE [LARGE SCALE GENOMIC DNA]</scope>
    <source>
        <strain evidence="6 7">SCSIO 10390</strain>
    </source>
</reference>
<keyword evidence="2" id="KW-0479">Metal-binding</keyword>
<evidence type="ECO:0000256" key="4">
    <source>
        <dbReference type="SAM" id="MobiDB-lite"/>
    </source>
</evidence>
<keyword evidence="3" id="KW-0456">Lyase</keyword>
<dbReference type="GO" id="GO:0016832">
    <property type="term" value="F:aldehyde-lyase activity"/>
    <property type="evidence" value="ECO:0007669"/>
    <property type="project" value="TreeGrafter"/>
</dbReference>
<proteinExistence type="inferred from homology"/>
<dbReference type="GO" id="GO:0005737">
    <property type="term" value="C:cytoplasm"/>
    <property type="evidence" value="ECO:0007669"/>
    <property type="project" value="TreeGrafter"/>
</dbReference>
<dbReference type="PANTHER" id="PTHR30502">
    <property type="entry name" value="2-KETO-3-DEOXY-L-RHAMNONATE ALDOLASE"/>
    <property type="match status" value="1"/>
</dbReference>
<accession>A0A1E7JP93</accession>
<dbReference type="Gene3D" id="3.20.20.60">
    <property type="entry name" value="Phosphoenolpyruvate-binding domains"/>
    <property type="match status" value="1"/>
</dbReference>
<evidence type="ECO:0000256" key="2">
    <source>
        <dbReference type="ARBA" id="ARBA00022723"/>
    </source>
</evidence>
<dbReference type="EMBL" id="LJGT01000038">
    <property type="protein sequence ID" value="OEU90102.1"/>
    <property type="molecule type" value="Genomic_DNA"/>
</dbReference>
<comment type="similarity">
    <text evidence="1">Belongs to the HpcH/HpaI aldolase family.</text>
</comment>
<gene>
    <name evidence="6" type="ORF">AN215_11025</name>
</gene>
<dbReference type="RefSeq" id="WP_245694390.1">
    <property type="nucleotide sequence ID" value="NZ_LJGS01000044.1"/>
</dbReference>
<dbReference type="InterPro" id="IPR050251">
    <property type="entry name" value="HpcH-HpaI_aldolase"/>
</dbReference>
<dbReference type="Proteomes" id="UP000176087">
    <property type="component" value="Unassembled WGS sequence"/>
</dbReference>
<dbReference type="PANTHER" id="PTHR30502:SF0">
    <property type="entry name" value="PHOSPHOENOLPYRUVATE CARBOXYLASE FAMILY PROTEIN"/>
    <property type="match status" value="1"/>
</dbReference>
<evidence type="ECO:0000256" key="3">
    <source>
        <dbReference type="ARBA" id="ARBA00023239"/>
    </source>
</evidence>
<evidence type="ECO:0000256" key="1">
    <source>
        <dbReference type="ARBA" id="ARBA00005568"/>
    </source>
</evidence>
<dbReference type="AlphaFoldDB" id="A0A1E7JP93"/>
<evidence type="ECO:0000259" key="5">
    <source>
        <dbReference type="Pfam" id="PF03328"/>
    </source>
</evidence>
<keyword evidence="7" id="KW-1185">Reference proteome</keyword>
<feature type="domain" description="HpcH/HpaI aldolase/citrate lyase" evidence="5">
    <location>
        <begin position="11"/>
        <end position="184"/>
    </location>
</feature>
<sequence>MPVPSVTADRRFAVWLSDPSAAAVEIARGMGYGAVVLDIEHGSFDLADLERFVPFIKASGMEVLAKVLGPERGPVQQALDFGADVVVIPHVEDAAHARTVTGFAKFPPLGDRSFAGGRTASYGGMTDPWVREQDSRTRCYPMIEDAGAVEEIEAILALPTVDGVFVGPSDLSLRRGRGAYARTEGDFEDMWRIADAAAAARKPWFLPAWSPEEKEFAVRAGVDQMALIMQHGALAAGFSAPLETTRRILADAGADHEQAGAYPAAPGPEGRDD</sequence>
<dbReference type="InterPro" id="IPR015813">
    <property type="entry name" value="Pyrv/PenolPyrv_kinase-like_dom"/>
</dbReference>
<dbReference type="PATRIC" id="fig|933944.5.peg.91"/>
<evidence type="ECO:0000313" key="6">
    <source>
        <dbReference type="EMBL" id="OEU90102.1"/>
    </source>
</evidence>
<comment type="caution">
    <text evidence="6">The sequence shown here is derived from an EMBL/GenBank/DDBJ whole genome shotgun (WGS) entry which is preliminary data.</text>
</comment>
<dbReference type="Pfam" id="PF03328">
    <property type="entry name" value="HpcH_HpaI"/>
    <property type="match status" value="1"/>
</dbReference>
<dbReference type="STRING" id="933944.AN215_11025"/>
<organism evidence="6 7">
    <name type="scientific">Streptomyces abyssalis</name>
    <dbReference type="NCBI Taxonomy" id="933944"/>
    <lineage>
        <taxon>Bacteria</taxon>
        <taxon>Bacillati</taxon>
        <taxon>Actinomycetota</taxon>
        <taxon>Actinomycetes</taxon>
        <taxon>Kitasatosporales</taxon>
        <taxon>Streptomycetaceae</taxon>
        <taxon>Streptomyces</taxon>
    </lineage>
</organism>
<protein>
    <submittedName>
        <fullName evidence="6">4-hydroxy-2-oxovalerate aldolase</fullName>
    </submittedName>
</protein>
<dbReference type="InterPro" id="IPR005000">
    <property type="entry name" value="Aldolase/citrate-lyase_domain"/>
</dbReference>